<feature type="region of interest" description="Disordered" evidence="1">
    <location>
        <begin position="93"/>
        <end position="126"/>
    </location>
</feature>
<organism evidence="2">
    <name type="scientific">Pseudo-nitzschia australis</name>
    <dbReference type="NCBI Taxonomy" id="44445"/>
    <lineage>
        <taxon>Eukaryota</taxon>
        <taxon>Sar</taxon>
        <taxon>Stramenopiles</taxon>
        <taxon>Ochrophyta</taxon>
        <taxon>Bacillariophyta</taxon>
        <taxon>Bacillariophyceae</taxon>
        <taxon>Bacillariophycidae</taxon>
        <taxon>Bacillariales</taxon>
        <taxon>Bacillariaceae</taxon>
        <taxon>Pseudo-nitzschia</taxon>
    </lineage>
</organism>
<name>A0A7S4EHS7_9STRA</name>
<proteinExistence type="predicted"/>
<reference evidence="2" key="1">
    <citation type="submission" date="2021-01" db="EMBL/GenBank/DDBJ databases">
        <authorList>
            <person name="Corre E."/>
            <person name="Pelletier E."/>
            <person name="Niang G."/>
            <person name="Scheremetjew M."/>
            <person name="Finn R."/>
            <person name="Kale V."/>
            <person name="Holt S."/>
            <person name="Cochrane G."/>
            <person name="Meng A."/>
            <person name="Brown T."/>
            <person name="Cohen L."/>
        </authorList>
    </citation>
    <scope>NUCLEOTIDE SEQUENCE</scope>
    <source>
        <strain evidence="2">10249 10 AB</strain>
    </source>
</reference>
<dbReference type="AlphaFoldDB" id="A0A7S4EHS7"/>
<accession>A0A7S4EHS7</accession>
<feature type="region of interest" description="Disordered" evidence="1">
    <location>
        <begin position="1"/>
        <end position="59"/>
    </location>
</feature>
<evidence type="ECO:0000256" key="1">
    <source>
        <dbReference type="SAM" id="MobiDB-lite"/>
    </source>
</evidence>
<protein>
    <submittedName>
        <fullName evidence="2">Uncharacterized protein</fullName>
    </submittedName>
</protein>
<feature type="compositionally biased region" description="Basic residues" evidence="1">
    <location>
        <begin position="1"/>
        <end position="10"/>
    </location>
</feature>
<feature type="compositionally biased region" description="Low complexity" evidence="1">
    <location>
        <begin position="16"/>
        <end position="28"/>
    </location>
</feature>
<feature type="compositionally biased region" description="Basic residues" evidence="1">
    <location>
        <begin position="29"/>
        <end position="40"/>
    </location>
</feature>
<sequence length="126" mass="13861">MPASSSHRHMSASPASSEGNSNCSNSNSTHRHNNHHHHFQSHLSVANSQARLEQLFDEQDHKRCSEGNRKALLAENLDQLRGLAKVLEADDWKYHSNNNSNNSNTPFPWSSRLPSSSAGGSGPNHA</sequence>
<feature type="compositionally biased region" description="Low complexity" evidence="1">
    <location>
        <begin position="96"/>
        <end position="118"/>
    </location>
</feature>
<evidence type="ECO:0000313" key="2">
    <source>
        <dbReference type="EMBL" id="CAE0714904.1"/>
    </source>
</evidence>
<gene>
    <name evidence="2" type="ORF">PAUS00366_LOCUS7656</name>
</gene>
<dbReference type="EMBL" id="HBIX01010094">
    <property type="protein sequence ID" value="CAE0714904.1"/>
    <property type="molecule type" value="Transcribed_RNA"/>
</dbReference>